<proteinExistence type="predicted"/>
<dbReference type="EMBL" id="DF970135">
    <property type="protein sequence ID" value="GAP64899.1"/>
    <property type="molecule type" value="Genomic_DNA"/>
</dbReference>
<feature type="domain" description="Hemerythrin-like" evidence="1">
    <location>
        <begin position="4"/>
        <end position="57"/>
    </location>
</feature>
<dbReference type="Pfam" id="PF01814">
    <property type="entry name" value="Hemerythrin"/>
    <property type="match status" value="1"/>
</dbReference>
<keyword evidence="4" id="KW-1185">Reference proteome</keyword>
<accession>A0A0K8QJ95</accession>
<dbReference type="AlphaFoldDB" id="A0A0K8QJ95"/>
<organism evidence="3">
    <name type="scientific">Mizugakiibacter sediminis</name>
    <dbReference type="NCBI Taxonomy" id="1475481"/>
    <lineage>
        <taxon>Bacteria</taxon>
        <taxon>Pseudomonadati</taxon>
        <taxon>Pseudomonadota</taxon>
        <taxon>Gammaproteobacteria</taxon>
        <taxon>Lysobacterales</taxon>
        <taxon>Rhodanobacteraceae</taxon>
        <taxon>Mizugakiibacter</taxon>
    </lineage>
</organism>
<dbReference type="Proteomes" id="UP000253740">
    <property type="component" value="Unassembled WGS sequence"/>
</dbReference>
<sequence length="143" mass="15796">MLKLDVLRRQHRAIRVLLQALRTTRVDTPDGRSLLHLARNAILNHLHEEDLEFYPLLTRNAAASALADAYFCEMRDVSRRTIAFFDACAGDGGADAFAAGFAAIHRLLLQRMEREELHLYPACGGLLAAASPGETTPSIDLRG</sequence>
<dbReference type="Gene3D" id="1.20.120.520">
    <property type="entry name" value="nmb1532 protein domain like"/>
    <property type="match status" value="1"/>
</dbReference>
<dbReference type="InterPro" id="IPR012312">
    <property type="entry name" value="Hemerythrin-like"/>
</dbReference>
<gene>
    <name evidence="2" type="ORF">MBSD_2175</name>
    <name evidence="3" type="ORF">MBSD_n0182</name>
</gene>
<name>A0A0K8QJ95_9GAMM</name>
<evidence type="ECO:0000259" key="1">
    <source>
        <dbReference type="Pfam" id="PF01814"/>
    </source>
</evidence>
<evidence type="ECO:0000313" key="3">
    <source>
        <dbReference type="EMBL" id="GAP64899.1"/>
    </source>
</evidence>
<dbReference type="OrthoDB" id="5958172at2"/>
<dbReference type="EMBL" id="DF952381">
    <property type="protein sequence ID" value="GAN45626.1"/>
    <property type="molecule type" value="Genomic_DNA"/>
</dbReference>
<protein>
    <submittedName>
        <fullName evidence="2 3">Hemerythrin</fullName>
    </submittedName>
</protein>
<reference evidence="3" key="2">
    <citation type="submission" date="2015-08" db="EMBL/GenBank/DDBJ databases">
        <title>Complete DNA Sequence of Pseudomonas syringae pv. actinidiae, the Causal Agent of Kiwifruit Canker Disease.</title>
        <authorList>
            <person name="Rikkerink E.H.A."/>
            <person name="Fineran P.C."/>
        </authorList>
    </citation>
    <scope>NUCLEOTIDE SEQUENCE</scope>
    <source>
        <strain evidence="3">SkMP5</strain>
    </source>
</reference>
<evidence type="ECO:0000313" key="2">
    <source>
        <dbReference type="EMBL" id="GAN45626.1"/>
    </source>
</evidence>
<reference evidence="2" key="1">
    <citation type="submission" date="2015-03" db="EMBL/GenBank/DDBJ databases">
        <title>Draft genome sequence of Mizugakiibacter sediminis skMP5.</title>
        <authorList>
            <person name="Watanabe T."/>
            <person name="Kojima H."/>
            <person name="Fukui M."/>
        </authorList>
    </citation>
    <scope>NUCLEOTIDE SEQUENCE</scope>
    <source>
        <strain evidence="2">SkMP5</strain>
    </source>
</reference>
<dbReference type="RefSeq" id="WP_062534194.1">
    <property type="nucleotide sequence ID" value="NZ_DF970135.1"/>
</dbReference>
<dbReference type="HOGENOM" id="CLU_1803976_0_0_6"/>
<evidence type="ECO:0000313" key="4">
    <source>
        <dbReference type="Proteomes" id="UP000253740"/>
    </source>
</evidence>